<evidence type="ECO:0000256" key="13">
    <source>
        <dbReference type="ARBA" id="ARBA00023204"/>
    </source>
</evidence>
<accession>L0F6J6</accession>
<evidence type="ECO:0000256" key="3">
    <source>
        <dbReference type="ARBA" id="ARBA00005446"/>
    </source>
</evidence>
<keyword evidence="14" id="KW-0413">Isomerase</keyword>
<dbReference type="GO" id="GO:0030894">
    <property type="term" value="C:replisome"/>
    <property type="evidence" value="ECO:0007669"/>
    <property type="project" value="TreeGrafter"/>
</dbReference>
<evidence type="ECO:0000256" key="10">
    <source>
        <dbReference type="ARBA" id="ARBA00022840"/>
    </source>
</evidence>
<dbReference type="Gene3D" id="1.10.150.80">
    <property type="entry name" value="HRDC domain"/>
    <property type="match status" value="1"/>
</dbReference>
<keyword evidence="6" id="KW-0227">DNA damage</keyword>
<dbReference type="Pfam" id="PF00570">
    <property type="entry name" value="HRDC"/>
    <property type="match status" value="1"/>
</dbReference>
<evidence type="ECO:0000259" key="19">
    <source>
        <dbReference type="PROSITE" id="PS51192"/>
    </source>
</evidence>
<keyword evidence="4" id="KW-0479">Metal-binding</keyword>
<evidence type="ECO:0000256" key="11">
    <source>
        <dbReference type="ARBA" id="ARBA00023125"/>
    </source>
</evidence>
<dbReference type="SUPFAM" id="SSF47819">
    <property type="entry name" value="HRDC-like"/>
    <property type="match status" value="1"/>
</dbReference>
<dbReference type="PANTHER" id="PTHR13710:SF105">
    <property type="entry name" value="ATP-DEPENDENT DNA HELICASE Q1"/>
    <property type="match status" value="1"/>
</dbReference>
<dbReference type="GO" id="GO:0046872">
    <property type="term" value="F:metal ion binding"/>
    <property type="evidence" value="ECO:0007669"/>
    <property type="project" value="UniProtKB-KW"/>
</dbReference>
<dbReference type="InterPro" id="IPR004589">
    <property type="entry name" value="DNA_helicase_ATP-dep_RecQ"/>
</dbReference>
<comment type="similarity">
    <text evidence="3">Belongs to the helicase family. RecQ subfamily.</text>
</comment>
<evidence type="ECO:0000256" key="16">
    <source>
        <dbReference type="NCBIfam" id="TIGR01389"/>
    </source>
</evidence>
<dbReference type="Pfam" id="PF00271">
    <property type="entry name" value="Helicase_C"/>
    <property type="match status" value="1"/>
</dbReference>
<dbReference type="CDD" id="cd17920">
    <property type="entry name" value="DEXHc_RecQ"/>
    <property type="match status" value="1"/>
</dbReference>
<evidence type="ECO:0000256" key="4">
    <source>
        <dbReference type="ARBA" id="ARBA00022723"/>
    </source>
</evidence>
<reference evidence="22" key="1">
    <citation type="submission" date="2012-02" db="EMBL/GenBank/DDBJ databases">
        <title>Complete sequence of Desulfitobacterium dichloroeliminans LMG P-21439.</title>
        <authorList>
            <person name="Lucas S."/>
            <person name="Han J."/>
            <person name="Lapidus A."/>
            <person name="Cheng J.-F."/>
            <person name="Goodwin L."/>
            <person name="Pitluck S."/>
            <person name="Peters L."/>
            <person name="Ovchinnikova G."/>
            <person name="Teshima H."/>
            <person name="Detter J.C."/>
            <person name="Han C."/>
            <person name="Tapia R."/>
            <person name="Land M."/>
            <person name="Hauser L."/>
            <person name="Kyrpides N."/>
            <person name="Ivanova N."/>
            <person name="Pagani I."/>
            <person name="Kruse T."/>
            <person name="de Vos W.M."/>
            <person name="Boon N."/>
            <person name="Smidt H."/>
            <person name="Woyke T."/>
        </authorList>
    </citation>
    <scope>NUCLEOTIDE SEQUENCE [LARGE SCALE GENOMIC DNA]</scope>
    <source>
        <strain evidence="22">LMG P-21439 / DCA1</strain>
    </source>
</reference>
<dbReference type="OrthoDB" id="9763310at2"/>
<feature type="domain" description="HRDC" evidence="18">
    <location>
        <begin position="515"/>
        <end position="595"/>
    </location>
</feature>
<evidence type="ECO:0000313" key="21">
    <source>
        <dbReference type="EMBL" id="AGA69459.1"/>
    </source>
</evidence>
<evidence type="ECO:0000256" key="14">
    <source>
        <dbReference type="ARBA" id="ARBA00023235"/>
    </source>
</evidence>
<dbReference type="FunFam" id="3.40.50.300:FF:000296">
    <property type="entry name" value="ATP-dependent DNA helicase RecQ"/>
    <property type="match status" value="1"/>
</dbReference>
<dbReference type="Gene3D" id="1.10.10.10">
    <property type="entry name" value="Winged helix-like DNA-binding domain superfamily/Winged helix DNA-binding domain"/>
    <property type="match status" value="1"/>
</dbReference>
<evidence type="ECO:0000259" key="20">
    <source>
        <dbReference type="PROSITE" id="PS51194"/>
    </source>
</evidence>
<feature type="compositionally biased region" description="Polar residues" evidence="17">
    <location>
        <begin position="611"/>
        <end position="624"/>
    </location>
</feature>
<evidence type="ECO:0000256" key="5">
    <source>
        <dbReference type="ARBA" id="ARBA00022741"/>
    </source>
</evidence>
<dbReference type="InterPro" id="IPR006293">
    <property type="entry name" value="DNA_helicase_ATP-dep_RecQ_bac"/>
</dbReference>
<dbReference type="eggNOG" id="COG0514">
    <property type="taxonomic scope" value="Bacteria"/>
</dbReference>
<dbReference type="InterPro" id="IPR044876">
    <property type="entry name" value="HRDC_dom_sf"/>
</dbReference>
<dbReference type="Pfam" id="PF09382">
    <property type="entry name" value="RQC"/>
    <property type="match status" value="1"/>
</dbReference>
<keyword evidence="9" id="KW-0862">Zinc</keyword>
<keyword evidence="10" id="KW-0067">ATP-binding</keyword>
<dbReference type="GO" id="GO:0009378">
    <property type="term" value="F:four-way junction helicase activity"/>
    <property type="evidence" value="ECO:0007669"/>
    <property type="project" value="TreeGrafter"/>
</dbReference>
<dbReference type="NCBIfam" id="TIGR00614">
    <property type="entry name" value="recQ_fam"/>
    <property type="match status" value="1"/>
</dbReference>
<evidence type="ECO:0000256" key="2">
    <source>
        <dbReference type="ARBA" id="ARBA00001947"/>
    </source>
</evidence>
<keyword evidence="7 21" id="KW-0378">Hydrolase</keyword>
<proteinExistence type="inferred from homology"/>
<name>L0F6J6_DESDL</name>
<evidence type="ECO:0000313" key="22">
    <source>
        <dbReference type="Proteomes" id="UP000010797"/>
    </source>
</evidence>
<comment type="catalytic activity">
    <reaction evidence="15">
        <text>Couples ATP hydrolysis with the unwinding of duplex DNA by translocating in the 3'-5' direction.</text>
        <dbReference type="EC" id="5.6.2.4"/>
    </reaction>
</comment>
<dbReference type="GO" id="GO:0003677">
    <property type="term" value="F:DNA binding"/>
    <property type="evidence" value="ECO:0007669"/>
    <property type="project" value="UniProtKB-KW"/>
</dbReference>
<keyword evidence="13" id="KW-0234">DNA repair</keyword>
<evidence type="ECO:0000256" key="7">
    <source>
        <dbReference type="ARBA" id="ARBA00022801"/>
    </source>
</evidence>
<dbReference type="GO" id="GO:0006310">
    <property type="term" value="P:DNA recombination"/>
    <property type="evidence" value="ECO:0007669"/>
    <property type="project" value="UniProtKB-UniRule"/>
</dbReference>
<keyword evidence="8 21" id="KW-0347">Helicase</keyword>
<dbReference type="SMART" id="SM00341">
    <property type="entry name" value="HRDC"/>
    <property type="match status" value="1"/>
</dbReference>
<dbReference type="PROSITE" id="PS51194">
    <property type="entry name" value="HELICASE_CTER"/>
    <property type="match status" value="1"/>
</dbReference>
<dbReference type="PROSITE" id="PS51192">
    <property type="entry name" value="HELICASE_ATP_BIND_1"/>
    <property type="match status" value="1"/>
</dbReference>
<dbReference type="InterPro" id="IPR027417">
    <property type="entry name" value="P-loop_NTPase"/>
</dbReference>
<dbReference type="GO" id="GO:0005737">
    <property type="term" value="C:cytoplasm"/>
    <property type="evidence" value="ECO:0007669"/>
    <property type="project" value="TreeGrafter"/>
</dbReference>
<evidence type="ECO:0000256" key="17">
    <source>
        <dbReference type="SAM" id="MobiDB-lite"/>
    </source>
</evidence>
<dbReference type="SMART" id="SM00490">
    <property type="entry name" value="HELICc"/>
    <property type="match status" value="1"/>
</dbReference>
<feature type="domain" description="Helicase ATP-binding" evidence="19">
    <location>
        <begin position="26"/>
        <end position="195"/>
    </location>
</feature>
<dbReference type="InterPro" id="IPR014001">
    <property type="entry name" value="Helicase_ATP-bd"/>
</dbReference>
<keyword evidence="5" id="KW-0547">Nucleotide-binding</keyword>
<dbReference type="GO" id="GO:0043138">
    <property type="term" value="F:3'-5' DNA helicase activity"/>
    <property type="evidence" value="ECO:0007669"/>
    <property type="project" value="UniProtKB-EC"/>
</dbReference>
<dbReference type="GO" id="GO:0006260">
    <property type="term" value="P:DNA replication"/>
    <property type="evidence" value="ECO:0007669"/>
    <property type="project" value="InterPro"/>
</dbReference>
<dbReference type="Proteomes" id="UP000010797">
    <property type="component" value="Chromosome"/>
</dbReference>
<dbReference type="GO" id="GO:0005524">
    <property type="term" value="F:ATP binding"/>
    <property type="evidence" value="ECO:0007669"/>
    <property type="project" value="UniProtKB-KW"/>
</dbReference>
<dbReference type="PANTHER" id="PTHR13710">
    <property type="entry name" value="DNA HELICASE RECQ FAMILY MEMBER"/>
    <property type="match status" value="1"/>
</dbReference>
<dbReference type="Pfam" id="PF16124">
    <property type="entry name" value="RecQ_Zn_bind"/>
    <property type="match status" value="1"/>
</dbReference>
<dbReference type="InterPro" id="IPR010997">
    <property type="entry name" value="HRDC-like_sf"/>
</dbReference>
<dbReference type="HOGENOM" id="CLU_001103_13_2_9"/>
<feature type="domain" description="Helicase C-terminal" evidence="20">
    <location>
        <begin position="219"/>
        <end position="366"/>
    </location>
</feature>
<dbReference type="Gene3D" id="3.40.50.300">
    <property type="entry name" value="P-loop containing nucleotide triphosphate hydrolases"/>
    <property type="match status" value="2"/>
</dbReference>
<comment type="cofactor">
    <cofactor evidence="1">
        <name>Mg(2+)</name>
        <dbReference type="ChEBI" id="CHEBI:18420"/>
    </cofactor>
</comment>
<evidence type="ECO:0000256" key="8">
    <source>
        <dbReference type="ARBA" id="ARBA00022806"/>
    </source>
</evidence>
<dbReference type="InterPro" id="IPR036390">
    <property type="entry name" value="WH_DNA-bd_sf"/>
</dbReference>
<dbReference type="PROSITE" id="PS50967">
    <property type="entry name" value="HRDC"/>
    <property type="match status" value="1"/>
</dbReference>
<dbReference type="CDD" id="cd18794">
    <property type="entry name" value="SF2_C_RecQ"/>
    <property type="match status" value="1"/>
</dbReference>
<dbReference type="InterPro" id="IPR032284">
    <property type="entry name" value="RecQ_Zn-bd"/>
</dbReference>
<dbReference type="InterPro" id="IPR001650">
    <property type="entry name" value="Helicase_C-like"/>
</dbReference>
<feature type="region of interest" description="Disordered" evidence="17">
    <location>
        <begin position="598"/>
        <end position="652"/>
    </location>
</feature>
<dbReference type="InterPro" id="IPR018982">
    <property type="entry name" value="RQC_domain"/>
</dbReference>
<sequence>MMDQALAELKRYFGYAQFRPGQQKVIQSLLEAKDTVAIMPTGAGKSLAYQIPALLFSGVTLVISPLISLMKDQVDALDDAGVPATFINSSLSINEARTRINKARSGEYKLLYVAPERLETESFLVLLESLSISFIAVDEAHCVSQWGHDFRPSYRGIGAFVESLPKRPLIGAFTATATQEVKEDIVRLLKLRNPNVFVTGFDRPNLSFTTLRGENKKVLLANYCLEHHRESGIIYAATRKEVDQLQTHLKGKGLSVGKYHAGMNDQDRQKSQEAFLYDKAPLMVATNAFGMGIDKSNVRFVIHYNMPKNMEAYYQEAGRAGRDGEPAACILLFSPQDVVLQRYMIDNSTFNPERKANEHKKLQEMSAYCHTTRCLRKEILEYFGETNVPEECGNCGNCTDDRELVDITVDAQKILSCIARMRERFGINLVADVLKGSSNKKVHELRFDQLSTYGLMRERKVQEIRDQINYLISEDYLRLSTGDYPVVKLGKNAVPVLKGDEQVWQKVSRKVKVLEEERLTLFEHLRLLRKEVAGKEGLPPYMIFADSTLREMANSCPQSRSAFLRLGGVGERKLEKYGDIFLIGIQDYLVKNLNESTLKNPNESSLKDPSESTQMKQPVEISSNHLHRESLPWESTPSQSKADSGSTEKESKVPSHLVTYQLYQEGKDLEEICRVRNFKLVTIQEHIVRAFKEGQPIHWSDFVPVGQEELILNAITHVGTEKLRPIKDTLPEEVDWMAIKMVIAKSEL</sequence>
<dbReference type="Pfam" id="PF14493">
    <property type="entry name" value="HTH_40"/>
    <property type="match status" value="1"/>
</dbReference>
<keyword evidence="22" id="KW-1185">Reference proteome</keyword>
<dbReference type="SUPFAM" id="SSF46785">
    <property type="entry name" value="Winged helix' DNA-binding domain"/>
    <property type="match status" value="1"/>
</dbReference>
<evidence type="ECO:0000256" key="12">
    <source>
        <dbReference type="ARBA" id="ARBA00023172"/>
    </source>
</evidence>
<dbReference type="InterPro" id="IPR036388">
    <property type="entry name" value="WH-like_DNA-bd_sf"/>
</dbReference>
<dbReference type="SUPFAM" id="SSF52540">
    <property type="entry name" value="P-loop containing nucleoside triphosphate hydrolases"/>
    <property type="match status" value="1"/>
</dbReference>
<dbReference type="GO" id="GO:0043590">
    <property type="term" value="C:bacterial nucleoid"/>
    <property type="evidence" value="ECO:0007669"/>
    <property type="project" value="TreeGrafter"/>
</dbReference>
<dbReference type="EMBL" id="CP003344">
    <property type="protein sequence ID" value="AGA69459.1"/>
    <property type="molecule type" value="Genomic_DNA"/>
</dbReference>
<dbReference type="Pfam" id="PF00270">
    <property type="entry name" value="DEAD"/>
    <property type="match status" value="1"/>
</dbReference>
<dbReference type="SMART" id="SM00487">
    <property type="entry name" value="DEXDc"/>
    <property type="match status" value="1"/>
</dbReference>
<keyword evidence="11" id="KW-0238">DNA-binding</keyword>
<dbReference type="EC" id="5.6.2.4" evidence="16"/>
<dbReference type="SMART" id="SM00956">
    <property type="entry name" value="RQC"/>
    <property type="match status" value="1"/>
</dbReference>
<evidence type="ECO:0000259" key="18">
    <source>
        <dbReference type="PROSITE" id="PS50967"/>
    </source>
</evidence>
<gene>
    <name evidence="21" type="ordered locus">Desdi_2014</name>
</gene>
<protein>
    <recommendedName>
        <fullName evidence="16">DNA helicase RecQ</fullName>
        <ecNumber evidence="16">5.6.2.4</ecNumber>
    </recommendedName>
</protein>
<dbReference type="AlphaFoldDB" id="L0F6J6"/>
<dbReference type="GO" id="GO:0006281">
    <property type="term" value="P:DNA repair"/>
    <property type="evidence" value="ECO:0007669"/>
    <property type="project" value="UniProtKB-KW"/>
</dbReference>
<dbReference type="InterPro" id="IPR011545">
    <property type="entry name" value="DEAD/DEAH_box_helicase_dom"/>
</dbReference>
<evidence type="ECO:0000256" key="6">
    <source>
        <dbReference type="ARBA" id="ARBA00022763"/>
    </source>
</evidence>
<comment type="cofactor">
    <cofactor evidence="2">
        <name>Zn(2+)</name>
        <dbReference type="ChEBI" id="CHEBI:29105"/>
    </cofactor>
</comment>
<dbReference type="GO" id="GO:0009432">
    <property type="term" value="P:SOS response"/>
    <property type="evidence" value="ECO:0007669"/>
    <property type="project" value="UniProtKB-UniRule"/>
</dbReference>
<feature type="compositionally biased region" description="Polar residues" evidence="17">
    <location>
        <begin position="633"/>
        <end position="645"/>
    </location>
</feature>
<dbReference type="STRING" id="871963.Desdi_2014"/>
<evidence type="ECO:0000256" key="1">
    <source>
        <dbReference type="ARBA" id="ARBA00001946"/>
    </source>
</evidence>
<evidence type="ECO:0000256" key="15">
    <source>
        <dbReference type="ARBA" id="ARBA00034617"/>
    </source>
</evidence>
<dbReference type="InterPro" id="IPR002121">
    <property type="entry name" value="HRDC_dom"/>
</dbReference>
<keyword evidence="12" id="KW-0233">DNA recombination</keyword>
<organism evidence="21 22">
    <name type="scientific">Desulfitobacterium dichloroeliminans (strain LMG P-21439 / DCA1)</name>
    <dbReference type="NCBI Taxonomy" id="871963"/>
    <lineage>
        <taxon>Bacteria</taxon>
        <taxon>Bacillati</taxon>
        <taxon>Bacillota</taxon>
        <taxon>Clostridia</taxon>
        <taxon>Eubacteriales</taxon>
        <taxon>Desulfitobacteriaceae</taxon>
        <taxon>Desulfitobacterium</taxon>
    </lineage>
</organism>
<dbReference type="RefSeq" id="WP_015262440.1">
    <property type="nucleotide sequence ID" value="NC_019903.1"/>
</dbReference>
<evidence type="ECO:0000256" key="9">
    <source>
        <dbReference type="ARBA" id="ARBA00022833"/>
    </source>
</evidence>
<dbReference type="GO" id="GO:0016787">
    <property type="term" value="F:hydrolase activity"/>
    <property type="evidence" value="ECO:0007669"/>
    <property type="project" value="UniProtKB-KW"/>
</dbReference>
<dbReference type="InterPro" id="IPR029491">
    <property type="entry name" value="Helicase_HTH"/>
</dbReference>
<dbReference type="NCBIfam" id="TIGR01389">
    <property type="entry name" value="recQ"/>
    <property type="match status" value="1"/>
</dbReference>
<dbReference type="KEGG" id="ddl:Desdi_2014"/>